<feature type="compositionally biased region" description="Polar residues" evidence="5">
    <location>
        <begin position="587"/>
        <end position="598"/>
    </location>
</feature>
<feature type="domain" description="Thiolase N-terminal" evidence="6">
    <location>
        <begin position="960"/>
        <end position="1214"/>
    </location>
</feature>
<dbReference type="InterPro" id="IPR020613">
    <property type="entry name" value="Thiolase_CS"/>
</dbReference>
<dbReference type="EMBL" id="CP119909">
    <property type="protein sequence ID" value="WFD18842.1"/>
    <property type="molecule type" value="Genomic_DNA"/>
</dbReference>
<feature type="compositionally biased region" description="Acidic residues" evidence="5">
    <location>
        <begin position="607"/>
        <end position="618"/>
    </location>
</feature>
<evidence type="ECO:0000259" key="6">
    <source>
        <dbReference type="Pfam" id="PF00108"/>
    </source>
</evidence>
<proteinExistence type="inferred from homology"/>
<dbReference type="InterPro" id="IPR020615">
    <property type="entry name" value="Thiolase_acyl_enz_int_AS"/>
</dbReference>
<evidence type="ECO:0000256" key="2">
    <source>
        <dbReference type="ARBA" id="ARBA00010982"/>
    </source>
</evidence>
<dbReference type="InterPro" id="IPR020616">
    <property type="entry name" value="Thiolase_N"/>
</dbReference>
<dbReference type="InterPro" id="IPR007587">
    <property type="entry name" value="SAPS"/>
</dbReference>
<dbReference type="Proteomes" id="UP001220961">
    <property type="component" value="Chromosome 2"/>
</dbReference>
<evidence type="ECO:0000313" key="8">
    <source>
        <dbReference type="EMBL" id="WFD18842.1"/>
    </source>
</evidence>
<dbReference type="InterPro" id="IPR020617">
    <property type="entry name" value="Thiolase_C"/>
</dbReference>
<accession>A0AAF0EA34</accession>
<feature type="region of interest" description="Disordered" evidence="5">
    <location>
        <begin position="563"/>
        <end position="619"/>
    </location>
</feature>
<dbReference type="GO" id="GO:0005739">
    <property type="term" value="C:mitochondrion"/>
    <property type="evidence" value="ECO:0007669"/>
    <property type="project" value="TreeGrafter"/>
</dbReference>
<name>A0AAF0EA34_9BASI</name>
<dbReference type="Pfam" id="PF04499">
    <property type="entry name" value="SAPS"/>
    <property type="match status" value="1"/>
</dbReference>
<organism evidence="8 9">
    <name type="scientific">Malassezia caprae</name>
    <dbReference type="NCBI Taxonomy" id="1381934"/>
    <lineage>
        <taxon>Eukaryota</taxon>
        <taxon>Fungi</taxon>
        <taxon>Dikarya</taxon>
        <taxon>Basidiomycota</taxon>
        <taxon>Ustilaginomycotina</taxon>
        <taxon>Malasseziomycetes</taxon>
        <taxon>Malasseziales</taxon>
        <taxon>Malasseziaceae</taxon>
        <taxon>Malassezia</taxon>
    </lineage>
</organism>
<dbReference type="PROSITE" id="PS00737">
    <property type="entry name" value="THIOLASE_2"/>
    <property type="match status" value="1"/>
</dbReference>
<keyword evidence="4 8" id="KW-0012">Acyltransferase</keyword>
<dbReference type="CDD" id="cd00751">
    <property type="entry name" value="thiolase"/>
    <property type="match status" value="1"/>
</dbReference>
<evidence type="ECO:0000259" key="7">
    <source>
        <dbReference type="Pfam" id="PF02803"/>
    </source>
</evidence>
<evidence type="ECO:0000313" key="9">
    <source>
        <dbReference type="Proteomes" id="UP001220961"/>
    </source>
</evidence>
<dbReference type="PANTHER" id="PTHR18919:SF107">
    <property type="entry name" value="ACETYL-COA ACETYLTRANSFERASE, CYTOSOLIC"/>
    <property type="match status" value="1"/>
</dbReference>
<dbReference type="GO" id="GO:0003985">
    <property type="term" value="F:acetyl-CoA C-acetyltransferase activity"/>
    <property type="evidence" value="ECO:0007669"/>
    <property type="project" value="TreeGrafter"/>
</dbReference>
<dbReference type="EC" id="2.3.1.16" evidence="8"/>
<protein>
    <submittedName>
        <fullName evidence="8">Acetyl-CoA C-acyltransferase</fullName>
        <ecNumber evidence="8">2.3.1.16</ecNumber>
    </submittedName>
</protein>
<dbReference type="Pfam" id="PF00108">
    <property type="entry name" value="Thiolase_N"/>
    <property type="match status" value="1"/>
</dbReference>
<dbReference type="FunFam" id="3.40.47.10:FF:000010">
    <property type="entry name" value="Acetyl-CoA acetyltransferase (Thiolase)"/>
    <property type="match status" value="1"/>
</dbReference>
<dbReference type="GO" id="GO:0006635">
    <property type="term" value="P:fatty acid beta-oxidation"/>
    <property type="evidence" value="ECO:0007669"/>
    <property type="project" value="TreeGrafter"/>
</dbReference>
<keyword evidence="3 8" id="KW-0808">Transferase</keyword>
<dbReference type="PROSITE" id="PS00098">
    <property type="entry name" value="THIOLASE_1"/>
    <property type="match status" value="1"/>
</dbReference>
<comment type="similarity">
    <text evidence="1">Belongs to the SAPS family.</text>
</comment>
<feature type="region of interest" description="Disordered" evidence="5">
    <location>
        <begin position="913"/>
        <end position="938"/>
    </location>
</feature>
<dbReference type="InterPro" id="IPR002155">
    <property type="entry name" value="Thiolase"/>
</dbReference>
<comment type="similarity">
    <text evidence="2">Belongs to the thiolase-like superfamily. Thiolase family.</text>
</comment>
<gene>
    <name evidence="8" type="ORF">MCAP1_001053</name>
</gene>
<evidence type="ECO:0000256" key="1">
    <source>
        <dbReference type="ARBA" id="ARBA00006180"/>
    </source>
</evidence>
<dbReference type="Pfam" id="PF02803">
    <property type="entry name" value="Thiolase_C"/>
    <property type="match status" value="1"/>
</dbReference>
<evidence type="ECO:0000256" key="5">
    <source>
        <dbReference type="SAM" id="MobiDB-lite"/>
    </source>
</evidence>
<dbReference type="SUPFAM" id="SSF53901">
    <property type="entry name" value="Thiolase-like"/>
    <property type="match status" value="2"/>
</dbReference>
<evidence type="ECO:0000256" key="4">
    <source>
        <dbReference type="ARBA" id="ARBA00023315"/>
    </source>
</evidence>
<dbReference type="GO" id="GO:0019903">
    <property type="term" value="F:protein phosphatase binding"/>
    <property type="evidence" value="ECO:0007669"/>
    <property type="project" value="InterPro"/>
</dbReference>
<dbReference type="PANTHER" id="PTHR18919">
    <property type="entry name" value="ACETYL-COA C-ACYLTRANSFERASE"/>
    <property type="match status" value="1"/>
</dbReference>
<keyword evidence="9" id="KW-1185">Reference proteome</keyword>
<dbReference type="InterPro" id="IPR020610">
    <property type="entry name" value="Thiolase_AS"/>
</dbReference>
<evidence type="ECO:0000256" key="3">
    <source>
        <dbReference type="ARBA" id="ARBA00022679"/>
    </source>
</evidence>
<reference evidence="8" key="1">
    <citation type="submission" date="2023-03" db="EMBL/GenBank/DDBJ databases">
        <title>Mating type loci evolution in Malassezia.</title>
        <authorList>
            <person name="Coelho M.A."/>
        </authorList>
    </citation>
    <scope>NUCLEOTIDE SEQUENCE</scope>
    <source>
        <strain evidence="8">CBS 10434</strain>
    </source>
</reference>
<dbReference type="Gene3D" id="3.40.47.10">
    <property type="match status" value="2"/>
</dbReference>
<dbReference type="PROSITE" id="PS00099">
    <property type="entry name" value="THIOLASE_3"/>
    <property type="match status" value="1"/>
</dbReference>
<feature type="domain" description="Thiolase C-terminal" evidence="7">
    <location>
        <begin position="1221"/>
        <end position="1343"/>
    </location>
</feature>
<dbReference type="NCBIfam" id="TIGR01930">
    <property type="entry name" value="AcCoA-C-Actrans"/>
    <property type="match status" value="1"/>
</dbReference>
<sequence length="1344" mass="146923">MLWFSVIYMTLTPYSTWRFGVASSSTLTKILEKPDVTLEEVLDDADILQECKSNNQKLIDFLQRPGMIPRLLDYASGNVKILDSPGSEAEEKVGFNEIPEVSSAIFEHAAEWFEPFWDKFLSLDPDVSSRPVPHHAHHLTKAAYGSPTAHQPENNDAISEKEYFSAVTHGPGFTVLAGYWSKVNVALIEHHPQEMLAFVKSLPTIVEGLVSHFETPAIVDLLFRLVQCEDTVPDSGIVAWLAENDLVPRIVSLLSPHVSTEKHKAASEFLKTIISLSAPSPSSLNQVTMQDSFTGPGEMLLGAGGVNNLLVREMASEENVSKMLSFMLDYAPTSVNPGEENRGLDMSLQTLQEDSAVEEEDEDEDVWAFQQTMKNRQNRVFIELIRKNNSDYFEQHLFHTLRNYLVMRQQELSGQHRQEKIIQRMSDGNTTERPELSLDDLAFDDDTDAEGLDEAMDEVAEKMGIVHLGPLLRALAEKIPELQEKMRNSTQPVNMVSTTLGQIEPLTQTRYCIAELYAELLHCSNMALLNRPPNVGPRYSPSGSLMGGLEGLQALARTLQGDDEYVQPEPPSSSATSGSNEEDETSKSSLNEKASASSPRPPSNDSYESEDTTSEEDAASIASALSSMSLADLVTQLSGKRPVAEESNYEILGNFLKKQFHTFQVIPTLIELFLHYPWNNFLHNVVYDILQQLFNGDMESAINRKLTISTFDEACLVEAILEGVRRNSESSQGPRRIRLGYMGHLNLIAEEIIKLMERHSDVLGENIHEHFTPDWEDYLNEELNESRAKESMPLAGGRPSNNMAGMQSWSNLESDDWYSESDNNRTFAQYLSAQMRTDNDDLEADGDMLSYMNDTNALGQIPGDNDWGPFSDSAQSAFEFTSTASVSLNEPAQENLTPADWAAEFRRGGGITEMTTDSVDNDSDSDDMGLQARDDGGEDKAAKLAAAQLSEDVEPTEDESRTAFGAFGGKLSQFTSAQLGGHASKAALAQLPANTPISSTVFGMVTSSDATAPYLSRHVGHHAGVPITTPALTVNRLCGSGFQAVINATQEINCGDSSVILTGGTENMSMSPYTLHGVRFGNTRYGVDLKLADSLATSLTDAVPVPTPMGITAENLAEKYGITRQQCDEFALQSQQRWAKAQEEGAFNDEIVPIEVKVKKATESFAVDEHPRPKTTIETLAKLPSVFKKDGVVTAGNASGICDGAAANVIASEEAVKAHGLKPLARIVSYGVTACEPSIMGIGPVDASRMAFKRAGLNVGDMDLIEVNEAFAAQFLSVQKELELPNEKTNVFGGAIALGHPLGASGARILSNLTYNLHRLNKKYALGAACIGGGQGIAVIIERV</sequence>
<dbReference type="InterPro" id="IPR016039">
    <property type="entry name" value="Thiolase-like"/>
</dbReference>